<feature type="region of interest" description="Disordered" evidence="1">
    <location>
        <begin position="32"/>
        <end position="52"/>
    </location>
</feature>
<feature type="non-terminal residue" evidence="2">
    <location>
        <position position="1"/>
    </location>
</feature>
<feature type="non-terminal residue" evidence="2">
    <location>
        <position position="52"/>
    </location>
</feature>
<accession>A0A9N9I4U4</accession>
<proteinExistence type="predicted"/>
<evidence type="ECO:0000313" key="3">
    <source>
        <dbReference type="Proteomes" id="UP000789396"/>
    </source>
</evidence>
<dbReference type="AlphaFoldDB" id="A0A9N9I4U4"/>
<evidence type="ECO:0000256" key="1">
    <source>
        <dbReference type="SAM" id="MobiDB-lite"/>
    </source>
</evidence>
<sequence>VGVKLVEEKNRCDDIHPKTSLTSNAVPIADSLAKPTTSNITNIKHNDTPNPE</sequence>
<name>A0A9N9I4U4_9GLOM</name>
<feature type="compositionally biased region" description="Polar residues" evidence="1">
    <location>
        <begin position="34"/>
        <end position="43"/>
    </location>
</feature>
<gene>
    <name evidence="2" type="ORF">RFULGI_LOCUS11495</name>
</gene>
<reference evidence="2" key="1">
    <citation type="submission" date="2021-06" db="EMBL/GenBank/DDBJ databases">
        <authorList>
            <person name="Kallberg Y."/>
            <person name="Tangrot J."/>
            <person name="Rosling A."/>
        </authorList>
    </citation>
    <scope>NUCLEOTIDE SEQUENCE</scope>
    <source>
        <strain evidence="2">IN212</strain>
    </source>
</reference>
<keyword evidence="3" id="KW-1185">Reference proteome</keyword>
<comment type="caution">
    <text evidence="2">The sequence shown here is derived from an EMBL/GenBank/DDBJ whole genome shotgun (WGS) entry which is preliminary data.</text>
</comment>
<organism evidence="2 3">
    <name type="scientific">Racocetra fulgida</name>
    <dbReference type="NCBI Taxonomy" id="60492"/>
    <lineage>
        <taxon>Eukaryota</taxon>
        <taxon>Fungi</taxon>
        <taxon>Fungi incertae sedis</taxon>
        <taxon>Mucoromycota</taxon>
        <taxon>Glomeromycotina</taxon>
        <taxon>Glomeromycetes</taxon>
        <taxon>Diversisporales</taxon>
        <taxon>Gigasporaceae</taxon>
        <taxon>Racocetra</taxon>
    </lineage>
</organism>
<dbReference type="Proteomes" id="UP000789396">
    <property type="component" value="Unassembled WGS sequence"/>
</dbReference>
<evidence type="ECO:0000313" key="2">
    <source>
        <dbReference type="EMBL" id="CAG8721633.1"/>
    </source>
</evidence>
<dbReference type="OrthoDB" id="2413693at2759"/>
<dbReference type="EMBL" id="CAJVPZ010025205">
    <property type="protein sequence ID" value="CAG8721633.1"/>
    <property type="molecule type" value="Genomic_DNA"/>
</dbReference>
<protein>
    <submittedName>
        <fullName evidence="2">13638_t:CDS:1</fullName>
    </submittedName>
</protein>